<evidence type="ECO:0000256" key="3">
    <source>
        <dbReference type="PROSITE-ProRule" id="PRU00023"/>
    </source>
</evidence>
<evidence type="ECO:0000256" key="1">
    <source>
        <dbReference type="ARBA" id="ARBA00022737"/>
    </source>
</evidence>
<dbReference type="Pfam" id="PF12796">
    <property type="entry name" value="Ank_2"/>
    <property type="match status" value="1"/>
</dbReference>
<dbReference type="InterPro" id="IPR036770">
    <property type="entry name" value="Ankyrin_rpt-contain_sf"/>
</dbReference>
<evidence type="ECO:0000256" key="2">
    <source>
        <dbReference type="ARBA" id="ARBA00023043"/>
    </source>
</evidence>
<protein>
    <submittedName>
        <fullName evidence="4">Ankyrin repeat-containing domain protein</fullName>
    </submittedName>
</protein>
<comment type="caution">
    <text evidence="4">The sequence shown here is derived from an EMBL/GenBank/DDBJ whole genome shotgun (WGS) entry which is preliminary data.</text>
</comment>
<evidence type="ECO:0000313" key="4">
    <source>
        <dbReference type="EMBL" id="KAK0472444.1"/>
    </source>
</evidence>
<dbReference type="Proteomes" id="UP001175227">
    <property type="component" value="Unassembled WGS sequence"/>
</dbReference>
<dbReference type="PROSITE" id="PS50297">
    <property type="entry name" value="ANK_REP_REGION"/>
    <property type="match status" value="1"/>
</dbReference>
<dbReference type="AlphaFoldDB" id="A0AA39NVQ7"/>
<gene>
    <name evidence="4" type="ORF">IW261DRAFT_1665077</name>
</gene>
<dbReference type="Gene3D" id="1.25.40.20">
    <property type="entry name" value="Ankyrin repeat-containing domain"/>
    <property type="match status" value="2"/>
</dbReference>
<feature type="repeat" description="ANK" evidence="3">
    <location>
        <begin position="181"/>
        <end position="205"/>
    </location>
</feature>
<dbReference type="PROSITE" id="PS50088">
    <property type="entry name" value="ANK_REPEAT"/>
    <property type="match status" value="1"/>
</dbReference>
<dbReference type="PANTHER" id="PTHR24198">
    <property type="entry name" value="ANKYRIN REPEAT AND PROTEIN KINASE DOMAIN-CONTAINING PROTEIN"/>
    <property type="match status" value="1"/>
</dbReference>
<evidence type="ECO:0000313" key="5">
    <source>
        <dbReference type="Proteomes" id="UP001175227"/>
    </source>
</evidence>
<organism evidence="4 5">
    <name type="scientific">Armillaria novae-zelandiae</name>
    <dbReference type="NCBI Taxonomy" id="153914"/>
    <lineage>
        <taxon>Eukaryota</taxon>
        <taxon>Fungi</taxon>
        <taxon>Dikarya</taxon>
        <taxon>Basidiomycota</taxon>
        <taxon>Agaricomycotina</taxon>
        <taxon>Agaricomycetes</taxon>
        <taxon>Agaricomycetidae</taxon>
        <taxon>Agaricales</taxon>
        <taxon>Marasmiineae</taxon>
        <taxon>Physalacriaceae</taxon>
        <taxon>Armillaria</taxon>
    </lineage>
</organism>
<dbReference type="EMBL" id="JAUEPR010000040">
    <property type="protein sequence ID" value="KAK0472444.1"/>
    <property type="molecule type" value="Genomic_DNA"/>
</dbReference>
<dbReference type="SUPFAM" id="SSF48403">
    <property type="entry name" value="Ankyrin repeat"/>
    <property type="match status" value="1"/>
</dbReference>
<dbReference type="PANTHER" id="PTHR24198:SF165">
    <property type="entry name" value="ANKYRIN REPEAT-CONTAINING PROTEIN-RELATED"/>
    <property type="match status" value="1"/>
</dbReference>
<accession>A0AA39NVQ7</accession>
<name>A0AA39NVQ7_9AGAR</name>
<proteinExistence type="predicted"/>
<dbReference type="InterPro" id="IPR002110">
    <property type="entry name" value="Ankyrin_rpt"/>
</dbReference>
<keyword evidence="2 3" id="KW-0040">ANK repeat</keyword>
<keyword evidence="1" id="KW-0677">Repeat</keyword>
<reference evidence="4" key="1">
    <citation type="submission" date="2023-06" db="EMBL/GenBank/DDBJ databases">
        <authorList>
            <consortium name="Lawrence Berkeley National Laboratory"/>
            <person name="Ahrendt S."/>
            <person name="Sahu N."/>
            <person name="Indic B."/>
            <person name="Wong-Bajracharya J."/>
            <person name="Merenyi Z."/>
            <person name="Ke H.-M."/>
            <person name="Monk M."/>
            <person name="Kocsube S."/>
            <person name="Drula E."/>
            <person name="Lipzen A."/>
            <person name="Balint B."/>
            <person name="Henrissat B."/>
            <person name="Andreopoulos B."/>
            <person name="Martin F.M."/>
            <person name="Harder C.B."/>
            <person name="Rigling D."/>
            <person name="Ford K.L."/>
            <person name="Foster G.D."/>
            <person name="Pangilinan J."/>
            <person name="Papanicolaou A."/>
            <person name="Barry K."/>
            <person name="LaButti K."/>
            <person name="Viragh M."/>
            <person name="Koriabine M."/>
            <person name="Yan M."/>
            <person name="Riley R."/>
            <person name="Champramary S."/>
            <person name="Plett K.L."/>
            <person name="Tsai I.J."/>
            <person name="Slot J."/>
            <person name="Sipos G."/>
            <person name="Plett J."/>
            <person name="Nagy L.G."/>
            <person name="Grigoriev I.V."/>
        </authorList>
    </citation>
    <scope>NUCLEOTIDE SEQUENCE</scope>
    <source>
        <strain evidence="4">ICMP 16352</strain>
    </source>
</reference>
<keyword evidence="5" id="KW-1185">Reference proteome</keyword>
<dbReference type="SMART" id="SM00248">
    <property type="entry name" value="ANK"/>
    <property type="match status" value="4"/>
</dbReference>
<sequence>MEDIAQPFQEQWAEPSDPAFFTNVVHAVKLLLAAPEVDFQHLHGLCLAAYTGNIFMVHRLMRDGADVNGQVPFLHEVPDTSLSPAQKDSSVSRGSRVPFCMPLIASASNGYQTTVGMLLDYKKPTLVNAMSSSGLTVLSSAIICNSIPVVMHLLQEHDIDTSIQFQGHTPIMLAAQYGWENGRTVLHAAIQWNQHSIINLLLGSGRVDVNRKDSEGRTTLSIAARLGSVQSIERLVDIDISATDNNGKSAYEIAVEERWDNVAILLAEYAAKDPGTK</sequence>